<accession>A0ABW5RRH3</accession>
<organism evidence="13 14">
    <name type="scientific">Bacillus seohaeanensis</name>
    <dbReference type="NCBI Taxonomy" id="284580"/>
    <lineage>
        <taxon>Bacteria</taxon>
        <taxon>Bacillati</taxon>
        <taxon>Bacillota</taxon>
        <taxon>Bacilli</taxon>
        <taxon>Bacillales</taxon>
        <taxon>Bacillaceae</taxon>
        <taxon>Bacillus</taxon>
    </lineage>
</organism>
<keyword evidence="5" id="KW-0547">Nucleotide-binding</keyword>
<evidence type="ECO:0000256" key="8">
    <source>
        <dbReference type="ARBA" id="ARBA00023012"/>
    </source>
</evidence>
<dbReference type="InterPro" id="IPR036890">
    <property type="entry name" value="HATPase_C_sf"/>
</dbReference>
<keyword evidence="6" id="KW-0418">Kinase</keyword>
<dbReference type="InterPro" id="IPR036097">
    <property type="entry name" value="HisK_dim/P_sf"/>
</dbReference>
<dbReference type="Gene3D" id="1.10.287.130">
    <property type="match status" value="1"/>
</dbReference>
<dbReference type="PROSITE" id="PS50109">
    <property type="entry name" value="HIS_KIN"/>
    <property type="match status" value="1"/>
</dbReference>
<feature type="domain" description="PAC" evidence="12">
    <location>
        <begin position="280"/>
        <end position="331"/>
    </location>
</feature>
<dbReference type="CDD" id="cd00082">
    <property type="entry name" value="HisKA"/>
    <property type="match status" value="1"/>
</dbReference>
<dbReference type="InterPro" id="IPR035965">
    <property type="entry name" value="PAS-like_dom_sf"/>
</dbReference>
<keyword evidence="7" id="KW-0067">ATP-binding</keyword>
<reference evidence="14" key="1">
    <citation type="journal article" date="2019" name="Int. J. Syst. Evol. Microbiol.">
        <title>The Global Catalogue of Microorganisms (GCM) 10K type strain sequencing project: providing services to taxonomists for standard genome sequencing and annotation.</title>
        <authorList>
            <consortium name="The Broad Institute Genomics Platform"/>
            <consortium name="The Broad Institute Genome Sequencing Center for Infectious Disease"/>
            <person name="Wu L."/>
            <person name="Ma J."/>
        </authorList>
    </citation>
    <scope>NUCLEOTIDE SEQUENCE [LARGE SCALE GENOMIC DNA]</scope>
    <source>
        <strain evidence="14">KCTC 3913</strain>
    </source>
</reference>
<dbReference type="SMART" id="SM00086">
    <property type="entry name" value="PAC"/>
    <property type="match status" value="2"/>
</dbReference>
<gene>
    <name evidence="13" type="ORF">ACFSUL_08010</name>
</gene>
<keyword evidence="8" id="KW-0902">Two-component regulatory system</keyword>
<dbReference type="SMART" id="SM00387">
    <property type="entry name" value="HATPase_c"/>
    <property type="match status" value="1"/>
</dbReference>
<dbReference type="SUPFAM" id="SSF47384">
    <property type="entry name" value="Homodimeric domain of signal transducing histidine kinase"/>
    <property type="match status" value="1"/>
</dbReference>
<evidence type="ECO:0000256" key="1">
    <source>
        <dbReference type="ARBA" id="ARBA00000085"/>
    </source>
</evidence>
<dbReference type="InterPro" id="IPR003594">
    <property type="entry name" value="HATPase_dom"/>
</dbReference>
<dbReference type="SUPFAM" id="SSF55874">
    <property type="entry name" value="ATPase domain of HSP90 chaperone/DNA topoisomerase II/histidine kinase"/>
    <property type="match status" value="1"/>
</dbReference>
<dbReference type="Pfam" id="PF00512">
    <property type="entry name" value="HisKA"/>
    <property type="match status" value="1"/>
</dbReference>
<feature type="transmembrane region" description="Helical" evidence="9">
    <location>
        <begin position="7"/>
        <end position="30"/>
    </location>
</feature>
<dbReference type="SUPFAM" id="SSF55785">
    <property type="entry name" value="PYP-like sensor domain (PAS domain)"/>
    <property type="match status" value="2"/>
</dbReference>
<evidence type="ECO:0000256" key="7">
    <source>
        <dbReference type="ARBA" id="ARBA00022840"/>
    </source>
</evidence>
<keyword evidence="9" id="KW-1133">Transmembrane helix</keyword>
<dbReference type="Pfam" id="PF02518">
    <property type="entry name" value="HATPase_c"/>
    <property type="match status" value="1"/>
</dbReference>
<dbReference type="Gene3D" id="3.30.450.20">
    <property type="entry name" value="PAS domain"/>
    <property type="match status" value="2"/>
</dbReference>
<dbReference type="EMBL" id="JBHUMF010000017">
    <property type="protein sequence ID" value="MFD2680701.1"/>
    <property type="molecule type" value="Genomic_DNA"/>
</dbReference>
<proteinExistence type="predicted"/>
<dbReference type="PRINTS" id="PR00344">
    <property type="entry name" value="BCTRLSENSOR"/>
</dbReference>
<evidence type="ECO:0000256" key="9">
    <source>
        <dbReference type="SAM" id="Phobius"/>
    </source>
</evidence>
<dbReference type="Proteomes" id="UP001597506">
    <property type="component" value="Unassembled WGS sequence"/>
</dbReference>
<dbReference type="SMART" id="SM00388">
    <property type="entry name" value="HisKA"/>
    <property type="match status" value="1"/>
</dbReference>
<evidence type="ECO:0000259" key="11">
    <source>
        <dbReference type="PROSITE" id="PS50112"/>
    </source>
</evidence>
<dbReference type="EC" id="2.7.13.3" evidence="2"/>
<keyword evidence="9" id="KW-0472">Membrane</keyword>
<keyword evidence="3" id="KW-0597">Phosphoprotein</keyword>
<dbReference type="InterPro" id="IPR000700">
    <property type="entry name" value="PAS-assoc_C"/>
</dbReference>
<evidence type="ECO:0000259" key="10">
    <source>
        <dbReference type="PROSITE" id="PS50109"/>
    </source>
</evidence>
<dbReference type="InterPro" id="IPR004358">
    <property type="entry name" value="Sig_transdc_His_kin-like_C"/>
</dbReference>
<dbReference type="SMART" id="SM00091">
    <property type="entry name" value="PAS"/>
    <property type="match status" value="2"/>
</dbReference>
<dbReference type="InterPro" id="IPR001610">
    <property type="entry name" value="PAC"/>
</dbReference>
<feature type="domain" description="PAS" evidence="11">
    <location>
        <begin position="66"/>
        <end position="138"/>
    </location>
</feature>
<evidence type="ECO:0000313" key="13">
    <source>
        <dbReference type="EMBL" id="MFD2680701.1"/>
    </source>
</evidence>
<dbReference type="InterPro" id="IPR005467">
    <property type="entry name" value="His_kinase_dom"/>
</dbReference>
<comment type="catalytic activity">
    <reaction evidence="1">
        <text>ATP + protein L-histidine = ADP + protein N-phospho-L-histidine.</text>
        <dbReference type="EC" id="2.7.13.3"/>
    </reaction>
</comment>
<name>A0ABW5RRH3_9BACI</name>
<dbReference type="PROSITE" id="PS50112">
    <property type="entry name" value="PAS"/>
    <property type="match status" value="2"/>
</dbReference>
<dbReference type="NCBIfam" id="TIGR00229">
    <property type="entry name" value="sensory_box"/>
    <property type="match status" value="2"/>
</dbReference>
<keyword evidence="9" id="KW-0812">Transmembrane</keyword>
<dbReference type="InterPro" id="IPR000014">
    <property type="entry name" value="PAS"/>
</dbReference>
<evidence type="ECO:0000256" key="4">
    <source>
        <dbReference type="ARBA" id="ARBA00022679"/>
    </source>
</evidence>
<keyword evidence="14" id="KW-1185">Reference proteome</keyword>
<dbReference type="Gene3D" id="3.30.565.10">
    <property type="entry name" value="Histidine kinase-like ATPase, C-terminal domain"/>
    <property type="match status" value="1"/>
</dbReference>
<evidence type="ECO:0000256" key="3">
    <source>
        <dbReference type="ARBA" id="ARBA00022553"/>
    </source>
</evidence>
<sequence>MKYTGRILAISSLIISSAAFKLNVYLSLGYLPPREWILTAIFMFPVWWIGLQVDKARYYAKEMKKKEEEKAELFESVDAVIYSYDLMNNNLMISSKVSELCGYSADEFINNKDLWKKMIYKEDIDVLGKFEQKILKGETGVGEYRIQLPNGELKWIQKRIKPILDSNGKVIKLNGVDIDIDQRKKVEELLSYSQEQNRKLLEKRLDQTEQRFKSLFVHHSDSIFTFNLDGQLIDANQAAEKLVDYPIEDLKNMDWNSIILPKDLDLHREYFKQANEGKHQECTVSIIRKDGCERVVNIKMIPIIIDNQLIGIYEIAKDITESKLSEEMIRRSDKLSVVGQLAAGVAHEIRNPLTTLRGFVQLFKTDIDERYANIMLAELDRINLIVSEFLILSKPQAINYEYKDMEQILHSIISFLEPQAIIKNIQLHLVVDKEIPQIKCEQNQLKQVFINLLKNAIEAMPKGGNITVEVQVTNDEMVNICIIDEGEGIEEEQIPKVGEPFFSTKENGTGLGLMVSYRIIENHGGAMRISSQLNKGTTIEIKLPISTRS</sequence>
<dbReference type="PANTHER" id="PTHR43304">
    <property type="entry name" value="PHYTOCHROME-LIKE PROTEIN CPH1"/>
    <property type="match status" value="1"/>
</dbReference>
<evidence type="ECO:0000259" key="12">
    <source>
        <dbReference type="PROSITE" id="PS50113"/>
    </source>
</evidence>
<evidence type="ECO:0000256" key="5">
    <source>
        <dbReference type="ARBA" id="ARBA00022741"/>
    </source>
</evidence>
<evidence type="ECO:0000256" key="6">
    <source>
        <dbReference type="ARBA" id="ARBA00022777"/>
    </source>
</evidence>
<protein>
    <recommendedName>
        <fullName evidence="2">histidine kinase</fullName>
        <ecNumber evidence="2">2.7.13.3</ecNumber>
    </recommendedName>
</protein>
<dbReference type="InterPro" id="IPR003661">
    <property type="entry name" value="HisK_dim/P_dom"/>
</dbReference>
<dbReference type="Pfam" id="PF13426">
    <property type="entry name" value="PAS_9"/>
    <property type="match status" value="1"/>
</dbReference>
<evidence type="ECO:0000256" key="2">
    <source>
        <dbReference type="ARBA" id="ARBA00012438"/>
    </source>
</evidence>
<evidence type="ECO:0000313" key="14">
    <source>
        <dbReference type="Proteomes" id="UP001597506"/>
    </source>
</evidence>
<dbReference type="CDD" id="cd00130">
    <property type="entry name" value="PAS"/>
    <property type="match status" value="2"/>
</dbReference>
<feature type="domain" description="PAS" evidence="11">
    <location>
        <begin position="208"/>
        <end position="278"/>
    </location>
</feature>
<dbReference type="PANTHER" id="PTHR43304:SF1">
    <property type="entry name" value="PAC DOMAIN-CONTAINING PROTEIN"/>
    <property type="match status" value="1"/>
</dbReference>
<dbReference type="RefSeq" id="WP_377934338.1">
    <property type="nucleotide sequence ID" value="NZ_JBHUMF010000017.1"/>
</dbReference>
<feature type="domain" description="Histidine kinase" evidence="10">
    <location>
        <begin position="344"/>
        <end position="547"/>
    </location>
</feature>
<dbReference type="PROSITE" id="PS50113">
    <property type="entry name" value="PAC"/>
    <property type="match status" value="2"/>
</dbReference>
<keyword evidence="4" id="KW-0808">Transferase</keyword>
<comment type="caution">
    <text evidence="13">The sequence shown here is derived from an EMBL/GenBank/DDBJ whole genome shotgun (WGS) entry which is preliminary data.</text>
</comment>
<dbReference type="InterPro" id="IPR052162">
    <property type="entry name" value="Sensor_kinase/Photoreceptor"/>
</dbReference>
<dbReference type="InterPro" id="IPR013655">
    <property type="entry name" value="PAS_fold_3"/>
</dbReference>
<feature type="domain" description="PAC" evidence="12">
    <location>
        <begin position="140"/>
        <end position="192"/>
    </location>
</feature>
<dbReference type="Pfam" id="PF08447">
    <property type="entry name" value="PAS_3"/>
    <property type="match status" value="1"/>
</dbReference>